<dbReference type="GO" id="GO:0010181">
    <property type="term" value="F:FMN binding"/>
    <property type="evidence" value="ECO:0007669"/>
    <property type="project" value="TreeGrafter"/>
</dbReference>
<evidence type="ECO:0000313" key="5">
    <source>
        <dbReference type="Proteomes" id="UP000605784"/>
    </source>
</evidence>
<evidence type="ECO:0000256" key="2">
    <source>
        <dbReference type="ARBA" id="ARBA00038292"/>
    </source>
</evidence>
<name>A0A830GL79_9EURY</name>
<sequence>MSRPHVVGVAGSLRDDSYTRVGVERALDAAREAGATTELLDLREFDLPVFDADDGKAGDAPELTDAVREADAILLGTPVYHGSYSAPLKNALDYCGFDEFENKTVGLLAVAGGSFPITALEHLRSVCRALNCWVIPHQAAIPQARNSVENGEIVDADVEDRVATLGEEAVQYANIEPDPPCLESTENVGADD</sequence>
<evidence type="ECO:0000256" key="1">
    <source>
        <dbReference type="ARBA" id="ARBA00001966"/>
    </source>
</evidence>
<organism evidence="4 5">
    <name type="scientific">Haloarcula pellucida</name>
    <dbReference type="NCBI Taxonomy" id="1427151"/>
    <lineage>
        <taxon>Archaea</taxon>
        <taxon>Methanobacteriati</taxon>
        <taxon>Methanobacteriota</taxon>
        <taxon>Stenosarchaea group</taxon>
        <taxon>Halobacteria</taxon>
        <taxon>Halobacteriales</taxon>
        <taxon>Haloarculaceae</taxon>
        <taxon>Haloarcula</taxon>
    </lineage>
</organism>
<dbReference type="PANTHER" id="PTHR30543:SF21">
    <property type="entry name" value="NAD(P)H-DEPENDENT FMN REDUCTASE LOT6"/>
    <property type="match status" value="1"/>
</dbReference>
<dbReference type="AlphaFoldDB" id="A0A830GL79"/>
<dbReference type="InterPro" id="IPR005025">
    <property type="entry name" value="FMN_Rdtase-like_dom"/>
</dbReference>
<keyword evidence="5" id="KW-1185">Reference proteome</keyword>
<reference evidence="4" key="1">
    <citation type="journal article" date="2014" name="Int. J. Syst. Evol. Microbiol.">
        <title>Complete genome sequence of Corynebacterium casei LMG S-19264T (=DSM 44701T), isolated from a smear-ripened cheese.</title>
        <authorList>
            <consortium name="US DOE Joint Genome Institute (JGI-PGF)"/>
            <person name="Walter F."/>
            <person name="Albersmeier A."/>
            <person name="Kalinowski J."/>
            <person name="Ruckert C."/>
        </authorList>
    </citation>
    <scope>NUCLEOTIDE SEQUENCE</scope>
    <source>
        <strain evidence="4">JCM 17820</strain>
    </source>
</reference>
<reference evidence="4" key="2">
    <citation type="submission" date="2020-09" db="EMBL/GenBank/DDBJ databases">
        <authorList>
            <person name="Sun Q."/>
            <person name="Ohkuma M."/>
        </authorList>
    </citation>
    <scope>NUCLEOTIDE SEQUENCE</scope>
    <source>
        <strain evidence="4">JCM 17820</strain>
    </source>
</reference>
<comment type="similarity">
    <text evidence="2">Belongs to the SsuE family. Isf subfamily.</text>
</comment>
<comment type="cofactor">
    <cofactor evidence="1">
        <name>[4Fe-4S] cluster</name>
        <dbReference type="ChEBI" id="CHEBI:49883"/>
    </cofactor>
</comment>
<gene>
    <name evidence="4" type="ORF">GCM10009030_11080</name>
</gene>
<dbReference type="GO" id="GO:0005829">
    <property type="term" value="C:cytosol"/>
    <property type="evidence" value="ECO:0007669"/>
    <property type="project" value="TreeGrafter"/>
</dbReference>
<evidence type="ECO:0000259" key="3">
    <source>
        <dbReference type="Pfam" id="PF03358"/>
    </source>
</evidence>
<comment type="caution">
    <text evidence="4">The sequence shown here is derived from an EMBL/GenBank/DDBJ whole genome shotgun (WGS) entry which is preliminary data.</text>
</comment>
<proteinExistence type="inferred from homology"/>
<dbReference type="InterPro" id="IPR029039">
    <property type="entry name" value="Flavoprotein-like_sf"/>
</dbReference>
<dbReference type="PANTHER" id="PTHR30543">
    <property type="entry name" value="CHROMATE REDUCTASE"/>
    <property type="match status" value="1"/>
</dbReference>
<dbReference type="Gene3D" id="3.40.50.360">
    <property type="match status" value="1"/>
</dbReference>
<dbReference type="Proteomes" id="UP000605784">
    <property type="component" value="Unassembled WGS sequence"/>
</dbReference>
<dbReference type="InterPro" id="IPR050712">
    <property type="entry name" value="NAD(P)H-dep_reductase"/>
</dbReference>
<dbReference type="Pfam" id="PF03358">
    <property type="entry name" value="FMN_red"/>
    <property type="match status" value="1"/>
</dbReference>
<protein>
    <submittedName>
        <fullName evidence="4">NAD(P)H-dependent oxidoreductase</fullName>
    </submittedName>
</protein>
<dbReference type="EMBL" id="BMOU01000001">
    <property type="protein sequence ID" value="GGN89835.1"/>
    <property type="molecule type" value="Genomic_DNA"/>
</dbReference>
<dbReference type="RefSeq" id="WP_188995331.1">
    <property type="nucleotide sequence ID" value="NZ_BMOU01000001.1"/>
</dbReference>
<feature type="domain" description="NADPH-dependent FMN reductase-like" evidence="3">
    <location>
        <begin position="5"/>
        <end position="144"/>
    </location>
</feature>
<dbReference type="GO" id="GO:0016491">
    <property type="term" value="F:oxidoreductase activity"/>
    <property type="evidence" value="ECO:0007669"/>
    <property type="project" value="InterPro"/>
</dbReference>
<dbReference type="SUPFAM" id="SSF52218">
    <property type="entry name" value="Flavoproteins"/>
    <property type="match status" value="1"/>
</dbReference>
<accession>A0A830GL79</accession>
<evidence type="ECO:0000313" key="4">
    <source>
        <dbReference type="EMBL" id="GGN89835.1"/>
    </source>
</evidence>